<organism evidence="3 4">
    <name type="scientific">Streptomyces glaucosporus</name>
    <dbReference type="NCBI Taxonomy" id="284044"/>
    <lineage>
        <taxon>Bacteria</taxon>
        <taxon>Bacillati</taxon>
        <taxon>Actinomycetota</taxon>
        <taxon>Actinomycetes</taxon>
        <taxon>Kitasatosporales</taxon>
        <taxon>Streptomycetaceae</taxon>
        <taxon>Streptomyces</taxon>
    </lineage>
</organism>
<dbReference type="InterPro" id="IPR041698">
    <property type="entry name" value="Methyltransf_25"/>
</dbReference>
<dbReference type="Gene3D" id="3.40.50.150">
    <property type="entry name" value="Vaccinia Virus protein VP39"/>
    <property type="match status" value="1"/>
</dbReference>
<keyword evidence="4" id="KW-1185">Reference proteome</keyword>
<reference evidence="3 4" key="1">
    <citation type="journal article" date="2019" name="Int. J. Syst. Evol. Microbiol.">
        <title>The Global Catalogue of Microorganisms (GCM) 10K type strain sequencing project: providing services to taxonomists for standard genome sequencing and annotation.</title>
        <authorList>
            <consortium name="The Broad Institute Genomics Platform"/>
            <consortium name="The Broad Institute Genome Sequencing Center for Infectious Disease"/>
            <person name="Wu L."/>
            <person name="Ma J."/>
        </authorList>
    </citation>
    <scope>NUCLEOTIDE SEQUENCE [LARGE SCALE GENOMIC DNA]</scope>
    <source>
        <strain evidence="3 4">JCM 6921</strain>
    </source>
</reference>
<protein>
    <recommendedName>
        <fullName evidence="2">Methyltransferase domain-containing protein</fullName>
    </recommendedName>
</protein>
<evidence type="ECO:0000313" key="4">
    <source>
        <dbReference type="Proteomes" id="UP001500058"/>
    </source>
</evidence>
<dbReference type="Proteomes" id="UP001500058">
    <property type="component" value="Unassembled WGS sequence"/>
</dbReference>
<gene>
    <name evidence="3" type="ORF">GCM10010420_49080</name>
</gene>
<dbReference type="InterPro" id="IPR029063">
    <property type="entry name" value="SAM-dependent_MTases_sf"/>
</dbReference>
<dbReference type="SUPFAM" id="SSF53335">
    <property type="entry name" value="S-adenosyl-L-methionine-dependent methyltransferases"/>
    <property type="match status" value="1"/>
</dbReference>
<evidence type="ECO:0000259" key="2">
    <source>
        <dbReference type="Pfam" id="PF13649"/>
    </source>
</evidence>
<evidence type="ECO:0000313" key="3">
    <source>
        <dbReference type="EMBL" id="GAA2413695.1"/>
    </source>
</evidence>
<proteinExistence type="predicted"/>
<feature type="domain" description="Methyltransferase" evidence="2">
    <location>
        <begin position="91"/>
        <end position="170"/>
    </location>
</feature>
<comment type="caution">
    <text evidence="3">The sequence shown here is derived from an EMBL/GenBank/DDBJ whole genome shotgun (WGS) entry which is preliminary data.</text>
</comment>
<accession>A0ABN3IUZ2</accession>
<evidence type="ECO:0000256" key="1">
    <source>
        <dbReference type="SAM" id="MobiDB-lite"/>
    </source>
</evidence>
<dbReference type="EMBL" id="BAAATJ010000030">
    <property type="protein sequence ID" value="GAA2413695.1"/>
    <property type="molecule type" value="Genomic_DNA"/>
</dbReference>
<feature type="region of interest" description="Disordered" evidence="1">
    <location>
        <begin position="1"/>
        <end position="30"/>
    </location>
</feature>
<dbReference type="CDD" id="cd02440">
    <property type="entry name" value="AdoMet_MTases"/>
    <property type="match status" value="1"/>
</dbReference>
<name>A0ABN3IUZ2_9ACTN</name>
<sequence length="219" mass="24038">MPPAGPGAPADIVAAMEENPQPPDLKADDHPSRRYQERLLRDPGDHEAWQGLRRSYDRMAEDWREWTEDQHGYDLAVCEGLRRVRPAEWAVEICCGTGEATAAIAGAVPAVVACDLSLEMLRRRVDVPGVRWVAADVRSLPLGTGRVPLVVSLNGVFHPTEIVRVIRPGGQLLWCTSFRSGTPLYVPPERMHRLLGEGWTAEGGHAGHGEWTLFTAPGA</sequence>
<dbReference type="Pfam" id="PF13649">
    <property type="entry name" value="Methyltransf_25"/>
    <property type="match status" value="1"/>
</dbReference>